<keyword evidence="1" id="KW-0326">Glycosidase</keyword>
<protein>
    <submittedName>
        <fullName evidence="1">Periplasmic beta-glucosidase</fullName>
        <ecNumber evidence="1">3.2.1.21</ecNumber>
    </submittedName>
</protein>
<accession>A0A5J4PPL6</accession>
<name>A0A5J4PPL6_9ZZZZ</name>
<dbReference type="GO" id="GO:0008422">
    <property type="term" value="F:beta-glucosidase activity"/>
    <property type="evidence" value="ECO:0007669"/>
    <property type="project" value="UniProtKB-EC"/>
</dbReference>
<sequence>MKIKLVIFSCLLLFAGTIYSQNKVSISSVTASINEQTVSSIFDNHSETQWKIGKNNLSG</sequence>
<reference evidence="1" key="1">
    <citation type="submission" date="2019-03" db="EMBL/GenBank/DDBJ databases">
        <title>Single cell metagenomics reveals metabolic interactions within the superorganism composed of flagellate Streblomastix strix and complex community of Bacteroidetes bacteria on its surface.</title>
        <authorList>
            <person name="Treitli S.C."/>
            <person name="Kolisko M."/>
            <person name="Husnik F."/>
            <person name="Keeling P."/>
            <person name="Hampl V."/>
        </authorList>
    </citation>
    <scope>NUCLEOTIDE SEQUENCE</scope>
    <source>
        <strain evidence="1">STM</strain>
    </source>
</reference>
<organism evidence="1">
    <name type="scientific">termite gut metagenome</name>
    <dbReference type="NCBI Taxonomy" id="433724"/>
    <lineage>
        <taxon>unclassified sequences</taxon>
        <taxon>metagenomes</taxon>
        <taxon>organismal metagenomes</taxon>
    </lineage>
</organism>
<feature type="non-terminal residue" evidence="1">
    <location>
        <position position="59"/>
    </location>
</feature>
<evidence type="ECO:0000313" key="1">
    <source>
        <dbReference type="EMBL" id="KAA6310509.1"/>
    </source>
</evidence>
<dbReference type="EMBL" id="SNRY01007391">
    <property type="protein sequence ID" value="KAA6310509.1"/>
    <property type="molecule type" value="Genomic_DNA"/>
</dbReference>
<comment type="caution">
    <text evidence="1">The sequence shown here is derived from an EMBL/GenBank/DDBJ whole genome shotgun (WGS) entry which is preliminary data.</text>
</comment>
<dbReference type="EC" id="3.2.1.21" evidence="1"/>
<proteinExistence type="predicted"/>
<keyword evidence="1" id="KW-0378">Hydrolase</keyword>
<gene>
    <name evidence="1" type="ORF">EZS27_038197</name>
</gene>
<dbReference type="AlphaFoldDB" id="A0A5J4PPL6"/>